<feature type="signal peptide" evidence="1">
    <location>
        <begin position="1"/>
        <end position="23"/>
    </location>
</feature>
<dbReference type="EMBL" id="JBCAWK010000005">
    <property type="protein sequence ID" value="KAK8858866.1"/>
    <property type="molecule type" value="Genomic_DNA"/>
</dbReference>
<dbReference type="InterPro" id="IPR048661">
    <property type="entry name" value="CPL1-like"/>
</dbReference>
<dbReference type="RefSeq" id="XP_066803707.1">
    <property type="nucleotide sequence ID" value="XM_066946206.1"/>
</dbReference>
<dbReference type="Proteomes" id="UP001388673">
    <property type="component" value="Unassembled WGS sequence"/>
</dbReference>
<dbReference type="PANTHER" id="PTHR35192">
    <property type="entry name" value="PROTEIN, PUTATIVE-RELATED"/>
    <property type="match status" value="1"/>
</dbReference>
<evidence type="ECO:0000259" key="2">
    <source>
        <dbReference type="Pfam" id="PF21671"/>
    </source>
</evidence>
<feature type="chain" id="PRO_5043923320" description="Protein CPL1-like domain-containing protein" evidence="1">
    <location>
        <begin position="24"/>
        <end position="300"/>
    </location>
</feature>
<dbReference type="Pfam" id="PF21671">
    <property type="entry name" value="CPL1-like"/>
    <property type="match status" value="1"/>
</dbReference>
<evidence type="ECO:0000256" key="1">
    <source>
        <dbReference type="SAM" id="SignalP"/>
    </source>
</evidence>
<sequence length="300" mass="31752">MVRTTTALVALFIFLAGGSSVFADDTFAGCFFDTGSTVTQTDPAVSGATNADECTVACGSEWDFSYFRVTDQSCVCANDFPPSSCMSQGNTNTCSEYDFEARIITTSFSNSGCYSSVEYASMDQGAMEVVAVSPEQCFDQCKDSYDAVWYTGFDDYSCKCATRGLASEGALETCDENEFMVFTHPPEAAASSLVRRRLRDQLTLALLKSSKLCPRSLKACRLTDDLAFDAYECIDTSSELESCGGCLHGEYGVSPNGTASGQDCSKLGASMGGVTCSSGVCLISSCHEGSSLLSGACVVD</sequence>
<proteinExistence type="predicted"/>
<protein>
    <recommendedName>
        <fullName evidence="2">Protein CPL1-like domain-containing protein</fullName>
    </recommendedName>
</protein>
<evidence type="ECO:0000313" key="3">
    <source>
        <dbReference type="EMBL" id="KAK8858866.1"/>
    </source>
</evidence>
<dbReference type="KEGG" id="kne:92180355"/>
<keyword evidence="4" id="KW-1185">Reference proteome</keyword>
<accession>A0AAW0YPR7</accession>
<comment type="caution">
    <text evidence="3">The sequence shown here is derived from an EMBL/GenBank/DDBJ whole genome shotgun (WGS) entry which is preliminary data.</text>
</comment>
<evidence type="ECO:0000313" key="4">
    <source>
        <dbReference type="Proteomes" id="UP001388673"/>
    </source>
</evidence>
<organism evidence="3 4">
    <name type="scientific">Kwoniella newhampshirensis</name>
    <dbReference type="NCBI Taxonomy" id="1651941"/>
    <lineage>
        <taxon>Eukaryota</taxon>
        <taxon>Fungi</taxon>
        <taxon>Dikarya</taxon>
        <taxon>Basidiomycota</taxon>
        <taxon>Agaricomycotina</taxon>
        <taxon>Tremellomycetes</taxon>
        <taxon>Tremellales</taxon>
        <taxon>Cryptococcaceae</taxon>
        <taxon>Kwoniella</taxon>
    </lineage>
</organism>
<dbReference type="AlphaFoldDB" id="A0AAW0YPR7"/>
<dbReference type="GeneID" id="92180355"/>
<keyword evidence="1" id="KW-0732">Signal</keyword>
<reference evidence="3 4" key="1">
    <citation type="journal article" date="2024" name="bioRxiv">
        <title>Comparative genomics of Cryptococcus and Kwoniella reveals pathogenesis evolution and contrasting karyotype dynamics via intercentromeric recombination or chromosome fusion.</title>
        <authorList>
            <person name="Coelho M.A."/>
            <person name="David-Palma M."/>
            <person name="Shea T."/>
            <person name="Bowers K."/>
            <person name="McGinley-Smith S."/>
            <person name="Mohammad A.W."/>
            <person name="Gnirke A."/>
            <person name="Yurkov A.M."/>
            <person name="Nowrousian M."/>
            <person name="Sun S."/>
            <person name="Cuomo C.A."/>
            <person name="Heitman J."/>
        </authorList>
    </citation>
    <scope>NUCLEOTIDE SEQUENCE [LARGE SCALE GENOMIC DNA]</scope>
    <source>
        <strain evidence="3 4">CBS 13917</strain>
    </source>
</reference>
<feature type="domain" description="Protein CPL1-like" evidence="2">
    <location>
        <begin position="231"/>
        <end position="290"/>
    </location>
</feature>
<gene>
    <name evidence="3" type="ORF">IAR55_003097</name>
</gene>
<dbReference type="PANTHER" id="PTHR35192:SF2">
    <property type="entry name" value="APPLE DOMAIN-CONTAINING PROTEIN"/>
    <property type="match status" value="1"/>
</dbReference>
<name>A0AAW0YPR7_9TREE</name>
<dbReference type="InterPro" id="IPR038955">
    <property type="entry name" value="PriA/CPL1_fungi"/>
</dbReference>